<comment type="caution">
    <text evidence="1">The sequence shown here is derived from an EMBL/GenBank/DDBJ whole genome shotgun (WGS) entry which is preliminary data.</text>
</comment>
<dbReference type="PANTHER" id="PTHR10285">
    <property type="entry name" value="URIDINE KINASE"/>
    <property type="match status" value="1"/>
</dbReference>
<organism evidence="1 2">
    <name type="scientific">Vreelandella hamiltonii</name>
    <dbReference type="NCBI Taxonomy" id="502829"/>
    <lineage>
        <taxon>Bacteria</taxon>
        <taxon>Pseudomonadati</taxon>
        <taxon>Pseudomonadota</taxon>
        <taxon>Gammaproteobacteria</taxon>
        <taxon>Oceanospirillales</taxon>
        <taxon>Halomonadaceae</taxon>
        <taxon>Vreelandella</taxon>
    </lineage>
</organism>
<dbReference type="InterPro" id="IPR027417">
    <property type="entry name" value="P-loop_NTPase"/>
</dbReference>
<reference evidence="2" key="1">
    <citation type="journal article" date="2019" name="Int. J. Syst. Evol. Microbiol.">
        <title>The Global Catalogue of Microorganisms (GCM) 10K type strain sequencing project: providing services to taxonomists for standard genome sequencing and annotation.</title>
        <authorList>
            <consortium name="The Broad Institute Genomics Platform"/>
            <consortium name="The Broad Institute Genome Sequencing Center for Infectious Disease"/>
            <person name="Wu L."/>
            <person name="Ma J."/>
        </authorList>
    </citation>
    <scope>NUCLEOTIDE SEQUENCE [LARGE SCALE GENOMIC DNA]</scope>
    <source>
        <strain evidence="2">KCTC 22154</strain>
    </source>
</reference>
<dbReference type="Gene3D" id="3.40.50.300">
    <property type="entry name" value="P-loop containing nucleotide triphosphate hydrolases"/>
    <property type="match status" value="3"/>
</dbReference>
<keyword evidence="1" id="KW-0378">Hydrolase</keyword>
<keyword evidence="2" id="KW-1185">Reference proteome</keyword>
<dbReference type="EMBL" id="BMXN01000031">
    <property type="protein sequence ID" value="GGW39608.1"/>
    <property type="molecule type" value="Genomic_DNA"/>
</dbReference>
<dbReference type="SUPFAM" id="SSF52540">
    <property type="entry name" value="P-loop containing nucleoside triphosphate hydrolases"/>
    <property type="match status" value="1"/>
</dbReference>
<protein>
    <submittedName>
        <fullName evidence="1">Nucleoside triphosphate hydrolase</fullName>
    </submittedName>
</protein>
<sequence>MPMSPDVVSLSHQLLDAAQGQARYMVALAGPPGAGKSYGSALLCDALNQRQPGVAAVVPMDGYHFDNAVLGEEQLPLKGAPHTFDVDGLRHDLARIRRADRPVAVPIFDRPLDLARAGGRLITPDHRIVIVEGNYLLLDQEPWRALRSLFDWTLFIDVEDAVLAERLIQRWLCMGQDLAGAMERTHQKDMLNAALVKTRSVSPDQRWRPSLSTLSESDHDLVE</sequence>
<dbReference type="AlphaFoldDB" id="A0A8H9I6J7"/>
<gene>
    <name evidence="1" type="ORF">GCM10007157_33110</name>
</gene>
<evidence type="ECO:0000313" key="1">
    <source>
        <dbReference type="EMBL" id="GGW39608.1"/>
    </source>
</evidence>
<dbReference type="Proteomes" id="UP000623776">
    <property type="component" value="Unassembled WGS sequence"/>
</dbReference>
<name>A0A8H9I6J7_9GAMM</name>
<dbReference type="NCBIfam" id="NF006746">
    <property type="entry name" value="PRK09270.1-5"/>
    <property type="match status" value="1"/>
</dbReference>
<dbReference type="GO" id="GO:0016787">
    <property type="term" value="F:hydrolase activity"/>
    <property type="evidence" value="ECO:0007669"/>
    <property type="project" value="UniProtKB-KW"/>
</dbReference>
<accession>A0A8H9I6J7</accession>
<proteinExistence type="predicted"/>
<evidence type="ECO:0000313" key="2">
    <source>
        <dbReference type="Proteomes" id="UP000623776"/>
    </source>
</evidence>